<name>K5W455_PHACS</name>
<protein>
    <recommendedName>
        <fullName evidence="11">Cytochrome P450</fullName>
    </recommendedName>
</protein>
<dbReference type="InterPro" id="IPR002401">
    <property type="entry name" value="Cyt_P450_E_grp-I"/>
</dbReference>
<dbReference type="GO" id="GO:0005506">
    <property type="term" value="F:iron ion binding"/>
    <property type="evidence" value="ECO:0007669"/>
    <property type="project" value="InterPro"/>
</dbReference>
<dbReference type="InterPro" id="IPR036396">
    <property type="entry name" value="Cyt_P450_sf"/>
</dbReference>
<evidence type="ECO:0008006" key="11">
    <source>
        <dbReference type="Google" id="ProtNLM"/>
    </source>
</evidence>
<proteinExistence type="inferred from homology"/>
<keyword evidence="4 7" id="KW-0479">Metal-binding</keyword>
<evidence type="ECO:0000256" key="7">
    <source>
        <dbReference type="PIRSR" id="PIRSR602401-1"/>
    </source>
</evidence>
<dbReference type="KEGG" id="pco:PHACADRAFT_198150"/>
<evidence type="ECO:0000256" key="6">
    <source>
        <dbReference type="ARBA" id="ARBA00023004"/>
    </source>
</evidence>
<dbReference type="GO" id="GO:0020037">
    <property type="term" value="F:heme binding"/>
    <property type="evidence" value="ECO:0007669"/>
    <property type="project" value="InterPro"/>
</dbReference>
<dbReference type="OrthoDB" id="1470350at2759"/>
<evidence type="ECO:0000256" key="8">
    <source>
        <dbReference type="RuleBase" id="RU000461"/>
    </source>
</evidence>
<dbReference type="RefSeq" id="XP_007398409.1">
    <property type="nucleotide sequence ID" value="XM_007398347.1"/>
</dbReference>
<dbReference type="GeneID" id="18911300"/>
<evidence type="ECO:0000256" key="5">
    <source>
        <dbReference type="ARBA" id="ARBA00023002"/>
    </source>
</evidence>
<keyword evidence="5 8" id="KW-0560">Oxidoreductase</keyword>
<comment type="cofactor">
    <cofactor evidence="1 7">
        <name>heme</name>
        <dbReference type="ChEBI" id="CHEBI:30413"/>
    </cofactor>
</comment>
<dbReference type="Gene3D" id="1.10.630.10">
    <property type="entry name" value="Cytochrome P450"/>
    <property type="match status" value="1"/>
</dbReference>
<evidence type="ECO:0000256" key="2">
    <source>
        <dbReference type="ARBA" id="ARBA00005179"/>
    </source>
</evidence>
<dbReference type="Proteomes" id="UP000008370">
    <property type="component" value="Unassembled WGS sequence"/>
</dbReference>
<dbReference type="PANTHER" id="PTHR24305">
    <property type="entry name" value="CYTOCHROME P450"/>
    <property type="match status" value="1"/>
</dbReference>
<gene>
    <name evidence="9" type="ORF">PHACADRAFT_198150</name>
</gene>
<dbReference type="InterPro" id="IPR001128">
    <property type="entry name" value="Cyt_P450"/>
</dbReference>
<dbReference type="GO" id="GO:0016705">
    <property type="term" value="F:oxidoreductase activity, acting on paired donors, with incorporation or reduction of molecular oxygen"/>
    <property type="evidence" value="ECO:0007669"/>
    <property type="project" value="InterPro"/>
</dbReference>
<organism evidence="9 10">
    <name type="scientific">Phanerochaete carnosa (strain HHB-10118-sp)</name>
    <name type="common">White-rot fungus</name>
    <name type="synonym">Peniophora carnosa</name>
    <dbReference type="NCBI Taxonomy" id="650164"/>
    <lineage>
        <taxon>Eukaryota</taxon>
        <taxon>Fungi</taxon>
        <taxon>Dikarya</taxon>
        <taxon>Basidiomycota</taxon>
        <taxon>Agaricomycotina</taxon>
        <taxon>Agaricomycetes</taxon>
        <taxon>Polyporales</taxon>
        <taxon>Phanerochaetaceae</taxon>
        <taxon>Phanerochaete</taxon>
    </lineage>
</organism>
<dbReference type="HOGENOM" id="CLU_001570_14_4_1"/>
<comment type="similarity">
    <text evidence="3 8">Belongs to the cytochrome P450 family.</text>
</comment>
<evidence type="ECO:0000256" key="3">
    <source>
        <dbReference type="ARBA" id="ARBA00010617"/>
    </source>
</evidence>
<dbReference type="CDD" id="cd11062">
    <property type="entry name" value="CYP58-like"/>
    <property type="match status" value="1"/>
</dbReference>
<reference evidence="9 10" key="1">
    <citation type="journal article" date="2012" name="BMC Genomics">
        <title>Comparative genomics of the white-rot fungi, Phanerochaete carnosa and P. chrysosporium, to elucidate the genetic basis of the distinct wood types they colonize.</title>
        <authorList>
            <person name="Suzuki H."/>
            <person name="MacDonald J."/>
            <person name="Syed K."/>
            <person name="Salamov A."/>
            <person name="Hori C."/>
            <person name="Aerts A."/>
            <person name="Henrissat B."/>
            <person name="Wiebenga A."/>
            <person name="vanKuyk P.A."/>
            <person name="Barry K."/>
            <person name="Lindquist E."/>
            <person name="LaButti K."/>
            <person name="Lapidus A."/>
            <person name="Lucas S."/>
            <person name="Coutinho P."/>
            <person name="Gong Y."/>
            <person name="Samejima M."/>
            <person name="Mahadevan R."/>
            <person name="Abou-Zaid M."/>
            <person name="de Vries R.P."/>
            <person name="Igarashi K."/>
            <person name="Yadav J.S."/>
            <person name="Grigoriev I.V."/>
            <person name="Master E.R."/>
        </authorList>
    </citation>
    <scope>NUCLEOTIDE SEQUENCE [LARGE SCALE GENOMIC DNA]</scope>
    <source>
        <strain evidence="9 10">HHB-10118-sp</strain>
    </source>
</reference>
<comment type="pathway">
    <text evidence="2">Secondary metabolite biosynthesis.</text>
</comment>
<dbReference type="Pfam" id="PF00067">
    <property type="entry name" value="p450"/>
    <property type="match status" value="2"/>
</dbReference>
<dbReference type="EMBL" id="JH930474">
    <property type="protein sequence ID" value="EKM53729.1"/>
    <property type="molecule type" value="Genomic_DNA"/>
</dbReference>
<dbReference type="PANTHER" id="PTHR24305:SF157">
    <property type="entry name" value="N-ACETYLTRYPTOPHAN 6-HYDROXYLASE IVOC-RELATED"/>
    <property type="match status" value="1"/>
</dbReference>
<dbReference type="AlphaFoldDB" id="K5W455"/>
<accession>K5W455</accession>
<keyword evidence="6 7" id="KW-0408">Iron</keyword>
<evidence type="ECO:0000256" key="4">
    <source>
        <dbReference type="ARBA" id="ARBA00022723"/>
    </source>
</evidence>
<dbReference type="InterPro" id="IPR050121">
    <property type="entry name" value="Cytochrome_P450_monoxygenase"/>
</dbReference>
<feature type="binding site" description="axial binding residue" evidence="7">
    <location>
        <position position="412"/>
    </location>
    <ligand>
        <name>heme</name>
        <dbReference type="ChEBI" id="CHEBI:30413"/>
    </ligand>
    <ligandPart>
        <name>Fe</name>
        <dbReference type="ChEBI" id="CHEBI:18248"/>
    </ligandPart>
</feature>
<evidence type="ECO:0000313" key="10">
    <source>
        <dbReference type="Proteomes" id="UP000008370"/>
    </source>
</evidence>
<dbReference type="PRINTS" id="PR00463">
    <property type="entry name" value="EP450I"/>
</dbReference>
<evidence type="ECO:0000313" key="9">
    <source>
        <dbReference type="EMBL" id="EKM53729.1"/>
    </source>
</evidence>
<keyword evidence="10" id="KW-1185">Reference proteome</keyword>
<dbReference type="PRINTS" id="PR00385">
    <property type="entry name" value="P450"/>
</dbReference>
<dbReference type="SUPFAM" id="SSF48264">
    <property type="entry name" value="Cytochrome P450"/>
    <property type="match status" value="1"/>
</dbReference>
<dbReference type="GO" id="GO:0004497">
    <property type="term" value="F:monooxygenase activity"/>
    <property type="evidence" value="ECO:0007669"/>
    <property type="project" value="UniProtKB-KW"/>
</dbReference>
<keyword evidence="7 8" id="KW-0349">Heme</keyword>
<keyword evidence="8" id="KW-0503">Monooxygenase</keyword>
<dbReference type="PROSITE" id="PS00086">
    <property type="entry name" value="CYTOCHROME_P450"/>
    <property type="match status" value="1"/>
</dbReference>
<evidence type="ECO:0000256" key="1">
    <source>
        <dbReference type="ARBA" id="ARBA00001971"/>
    </source>
</evidence>
<sequence>MLDLSLDFLSLAWKGVPWLLLSWVLYGAVKAVYNLYFHPLAVFPGPKFAAACDWWQVYIEVIKEESLSKKLIKLHEQFGSIVRIGPDELHFAEPSAYHEIYTFKNQWDRNMKLYHYFAEEESTLTIPDYPRAKKRRDITSSLFSRKNVVDMQYLIQQCLDTACENIDKHIKEDKSINFYKAFRCCAVDIIFTMCFARSMNTTSEPGFNAPVTTAIHASIPISMVLKHFPIVQKLINAIPPPLLARLRPDLDGLVKMHQVQEVKADPQAVLFVNAGADTVATALAVGTLHVLSNPEIHAKLQKELVEAWPDLDDVPRFEQLEKLPYLTAVLKESLRTSHGVVQPMTRVVPKKGAQISGHFIPGGSIVGISNIFVHWSEDIFPDAHAFKPERWLDAKADLDIWLVAFSKGPRSCLGINLGWCELYMSMANLFRRYDMKLDGVGASDWVWRDLFQPYYEGPDMMAKAQRRTV</sequence>
<dbReference type="InParanoid" id="K5W455"/>
<dbReference type="InterPro" id="IPR017972">
    <property type="entry name" value="Cyt_P450_CS"/>
</dbReference>